<dbReference type="HAMAP" id="MF_00106">
    <property type="entry name" value="UxuA"/>
    <property type="match status" value="1"/>
</dbReference>
<organism evidence="10 11">
    <name type="scientific">Bacillus xiamenensis</name>
    <dbReference type="NCBI Taxonomy" id="1178537"/>
    <lineage>
        <taxon>Bacteria</taxon>
        <taxon>Bacillati</taxon>
        <taxon>Bacillota</taxon>
        <taxon>Bacilli</taxon>
        <taxon>Bacillales</taxon>
        <taxon>Bacillaceae</taxon>
        <taxon>Bacillus</taxon>
    </lineage>
</organism>
<dbReference type="KEGG" id="bxi:BK049_09255"/>
<comment type="similarity">
    <text evidence="4 9">Belongs to the mannonate dehydratase family.</text>
</comment>
<evidence type="ECO:0000256" key="2">
    <source>
        <dbReference type="ARBA" id="ARBA00002713"/>
    </source>
</evidence>
<dbReference type="PANTHER" id="PTHR30387">
    <property type="entry name" value="MANNONATE DEHYDRATASE"/>
    <property type="match status" value="1"/>
</dbReference>
<evidence type="ECO:0000313" key="10">
    <source>
        <dbReference type="EMBL" id="AOZ88845.1"/>
    </source>
</evidence>
<evidence type="ECO:0000256" key="4">
    <source>
        <dbReference type="ARBA" id="ARBA00007389"/>
    </source>
</evidence>
<dbReference type="EMBL" id="CP017786">
    <property type="protein sequence ID" value="AOZ88845.1"/>
    <property type="molecule type" value="Genomic_DNA"/>
</dbReference>
<dbReference type="GO" id="GO:0008198">
    <property type="term" value="F:ferrous iron binding"/>
    <property type="evidence" value="ECO:0007669"/>
    <property type="project" value="TreeGrafter"/>
</dbReference>
<keyword evidence="6 9" id="KW-0408">Iron</keyword>
<dbReference type="EC" id="4.2.1.8" evidence="5 9"/>
<evidence type="ECO:0000256" key="7">
    <source>
        <dbReference type="ARBA" id="ARBA00023211"/>
    </source>
</evidence>
<dbReference type="InterPro" id="IPR004628">
    <property type="entry name" value="Man_deHydtase"/>
</dbReference>
<dbReference type="PANTHER" id="PTHR30387:SF2">
    <property type="entry name" value="MANNONATE DEHYDRATASE"/>
    <property type="match status" value="1"/>
</dbReference>
<sequence length="361" mass="41189">MNMQFRWYGEEDPVSLSYIRQIPGMKGIVSAVYDVPAGDLWPEESIVQLKAQIESHDLTFDVVESLPVHEDIKLGKPSRDIYIKHYQENIRRLAKHGVKVICYNFMPVLDWTRTQLDFQLADQSTTLVYFQHQLEHMDIEKDQLSLPGWDTSYSQAEMRQLMAAYRDLGAEGLFENLVYFLGNILPVAAEENINMALHPDDPPWDIFGLPRIVSCERHIDRILQIDDRSQHGLTFCSGSLGCDVKNDVPSLARKYAKKGRIHFAHLRNVKLYENGDFEESAHLSSAGSLDMGAIVKALFEEGFTGYVRPDHGRMIFGETGRPGYGLYDRALGAMYVQGIWEGLQIQTKKGEVAHEQNEYTE</sequence>
<evidence type="ECO:0000256" key="3">
    <source>
        <dbReference type="ARBA" id="ARBA00004892"/>
    </source>
</evidence>
<dbReference type="Proteomes" id="UP000177709">
    <property type="component" value="Chromosome"/>
</dbReference>
<reference evidence="10 11" key="1">
    <citation type="submission" date="2016-10" db="EMBL/GenBank/DDBJ databases">
        <title>Whole genome sequence of hyper active fibrinolysis bacterium Bacillus pumilus strain VV3 isolated from fermented rice.</title>
        <authorList>
            <person name="Mariadas V.A."/>
            <person name="Vijayaraghavan P."/>
            <person name="Dhandapani V."/>
        </authorList>
    </citation>
    <scope>NUCLEOTIDE SEQUENCE [LARGE SCALE GENOMIC DNA]</scope>
    <source>
        <strain evidence="10 11">VV3</strain>
    </source>
</reference>
<evidence type="ECO:0000256" key="8">
    <source>
        <dbReference type="ARBA" id="ARBA00023239"/>
    </source>
</evidence>
<evidence type="ECO:0000256" key="9">
    <source>
        <dbReference type="HAMAP-Rule" id="MF_00106"/>
    </source>
</evidence>
<keyword evidence="7 9" id="KW-0464">Manganese</keyword>
<dbReference type="SUPFAM" id="SSF51658">
    <property type="entry name" value="Xylose isomerase-like"/>
    <property type="match status" value="1"/>
</dbReference>
<keyword evidence="8 9" id="KW-0456">Lyase</keyword>
<dbReference type="NCBIfam" id="NF003027">
    <property type="entry name" value="PRK03906.1"/>
    <property type="match status" value="2"/>
</dbReference>
<dbReference type="Gene3D" id="3.20.20.150">
    <property type="entry name" value="Divalent-metal-dependent TIM barrel enzymes"/>
    <property type="match status" value="1"/>
</dbReference>
<dbReference type="Pfam" id="PF03786">
    <property type="entry name" value="UxuA"/>
    <property type="match status" value="1"/>
</dbReference>
<dbReference type="GO" id="GO:0042840">
    <property type="term" value="P:D-glucuronate catabolic process"/>
    <property type="evidence" value="ECO:0007669"/>
    <property type="project" value="TreeGrafter"/>
</dbReference>
<name>A0AAC9IFU4_9BACI</name>
<comment type="catalytic activity">
    <reaction evidence="1 9">
        <text>D-mannonate = 2-dehydro-3-deoxy-D-gluconate + H2O</text>
        <dbReference type="Rhea" id="RHEA:20097"/>
        <dbReference type="ChEBI" id="CHEBI:15377"/>
        <dbReference type="ChEBI" id="CHEBI:17767"/>
        <dbReference type="ChEBI" id="CHEBI:57990"/>
        <dbReference type="EC" id="4.2.1.8"/>
    </reaction>
</comment>
<evidence type="ECO:0000313" key="11">
    <source>
        <dbReference type="Proteomes" id="UP000177709"/>
    </source>
</evidence>
<proteinExistence type="inferred from homology"/>
<dbReference type="GO" id="GO:0008927">
    <property type="term" value="F:mannonate dehydratase activity"/>
    <property type="evidence" value="ECO:0007669"/>
    <property type="project" value="UniProtKB-UniRule"/>
</dbReference>
<comment type="pathway">
    <text evidence="3 9">Carbohydrate metabolism; pentose and glucuronate interconversion.</text>
</comment>
<dbReference type="PIRSF" id="PIRSF016049">
    <property type="entry name" value="Man_dehyd"/>
    <property type="match status" value="1"/>
</dbReference>
<evidence type="ECO:0000256" key="6">
    <source>
        <dbReference type="ARBA" id="ARBA00023004"/>
    </source>
</evidence>
<gene>
    <name evidence="9" type="primary">uxuA</name>
    <name evidence="10" type="ORF">BK049_09255</name>
</gene>
<protein>
    <recommendedName>
        <fullName evidence="5 9">Mannonate dehydratase</fullName>
        <ecNumber evidence="5 9">4.2.1.8</ecNumber>
    </recommendedName>
    <alternativeName>
        <fullName evidence="9">D-mannonate hydro-lyase</fullName>
    </alternativeName>
</protein>
<evidence type="ECO:0000256" key="5">
    <source>
        <dbReference type="ARBA" id="ARBA00012927"/>
    </source>
</evidence>
<dbReference type="RefSeq" id="WP_071168363.1">
    <property type="nucleotide sequence ID" value="NZ_CP017786.1"/>
</dbReference>
<evidence type="ECO:0000256" key="1">
    <source>
        <dbReference type="ARBA" id="ARBA00001794"/>
    </source>
</evidence>
<dbReference type="AlphaFoldDB" id="A0AAC9IFU4"/>
<accession>A0AAC9IFU4</accession>
<comment type="cofactor">
    <cofactor evidence="9">
        <name>Fe(2+)</name>
        <dbReference type="ChEBI" id="CHEBI:29033"/>
    </cofactor>
    <cofactor evidence="9">
        <name>Mn(2+)</name>
        <dbReference type="ChEBI" id="CHEBI:29035"/>
    </cofactor>
</comment>
<comment type="function">
    <text evidence="2 9">Catalyzes the dehydration of D-mannonate.</text>
</comment>
<dbReference type="GO" id="GO:0030145">
    <property type="term" value="F:manganese ion binding"/>
    <property type="evidence" value="ECO:0007669"/>
    <property type="project" value="TreeGrafter"/>
</dbReference>
<dbReference type="InterPro" id="IPR036237">
    <property type="entry name" value="Xyl_isomerase-like_sf"/>
</dbReference>